<evidence type="ECO:0000313" key="6">
    <source>
        <dbReference type="EMBL" id="PSR83541.1"/>
    </source>
</evidence>
<dbReference type="Proteomes" id="UP000186601">
    <property type="component" value="Unassembled WGS sequence"/>
</dbReference>
<sequence length="1041" mass="114503">MRSQFTLSELNRLWAAYAQTAEFSSARGEVFKTKFLDGMHQIAREHKDKDITTGCRSAGPLYVESYSIVSEAHRQYWNTGITSSDSHPPAQTNNVNPTFAYATRGEGFVAHYGTAPLPAFHLAPAFASSTPRTPTIAQVYDVAREQFQAWCGTFRSCVRSTGGTTVVLRLVVGDVLAVCHTLHNALSTNSTTAHHCISAWNSTFLELDGDEEVSPSRYNVIDTSNLCDHIGMLNVLVAATPLLTRTPSATLYTESLLASGEDPTVALSDSLCGDIMTMSALLDLIPLSLASGFSTQSNVHEILFLSVNDGRQYHERINWKIPSLLNGDPYMGNIAVDDPACLARLLFNVYLKMFAHEDMGPLLQKISLRALRDRSSVHYCRGSFALFVAYLKNRIRTDWTRTIDALLSFIVCDRQLLIGSNFYQDLLCHLNMLNIYSEQPFSPNNPLRIESKAQGPFSDWSNVPPVVCVVMEIPPNNMHILDDTSEGANPVLFAGLRGPNFFNIFASFQAGFGKITCQGSGENSRIYPIEESSRQDSTSPIVISFCVPAWMLSISPRNTSVVLAVQSTPATTRQWAPKLGMEMLLFSARLMDTNSVHVVPLTGAGPSILSTPPRYITREAPCATPSNITSVIIDEAGKSIKYVKIRADIVDKAKDDLSNVKTEVSVTQACQTGLELKIGLSTAQRLEAPFPVNASRSKLRVARKSSWVEVLAPPPPAIGTLPGNPFPVLFHSASHTQMMPWNIHSTNLERLPMLDLSKVDNMAAMPWMSLHLSSMMSDRERKMRQSQRAQGSDVLVQVKDSIHFIIMKSCKSEVSVFGLSNQLSGHIDTLIFVTGIRMDLGSHTVVADAFVLSLTKTLIQKLGTSLEAIFSTIIQDPVSDQETIAWKCLLPAFVERCRDWEHKAKCAYIQSGMIPISTQHGENPICDCGKGKVSPSFTRNKQWAAFVPYVTRIAVSPLFAVSYLETIGEHYKDAVREANTGVAKQRPASHAAGSYQCAGCKTSVAEGKALRCSACKNATYCGRECQKSDWKKHKIVCKKLG</sequence>
<dbReference type="GO" id="GO:0005634">
    <property type="term" value="C:nucleus"/>
    <property type="evidence" value="ECO:0007669"/>
    <property type="project" value="TreeGrafter"/>
</dbReference>
<evidence type="ECO:0000313" key="7">
    <source>
        <dbReference type="Proteomes" id="UP000186601"/>
    </source>
</evidence>
<keyword evidence="2 4" id="KW-0863">Zinc-finger</keyword>
<dbReference type="InterPro" id="IPR024119">
    <property type="entry name" value="TF_DEAF-1"/>
</dbReference>
<proteinExistence type="predicted"/>
<dbReference type="GO" id="GO:0008270">
    <property type="term" value="F:zinc ion binding"/>
    <property type="evidence" value="ECO:0007669"/>
    <property type="project" value="UniProtKB-KW"/>
</dbReference>
<dbReference type="PANTHER" id="PTHR10237:SF14">
    <property type="entry name" value="MYND-TYPE DOMAIN-CONTAINING PROTEIN"/>
    <property type="match status" value="1"/>
</dbReference>
<evidence type="ECO:0000256" key="2">
    <source>
        <dbReference type="ARBA" id="ARBA00022771"/>
    </source>
</evidence>
<dbReference type="EMBL" id="MLYV02000557">
    <property type="protein sequence ID" value="PSR83541.1"/>
    <property type="molecule type" value="Genomic_DNA"/>
</dbReference>
<dbReference type="STRING" id="98765.A0A2R6P1M5"/>
<organism evidence="6 7">
    <name type="scientific">Hermanssonia centrifuga</name>
    <dbReference type="NCBI Taxonomy" id="98765"/>
    <lineage>
        <taxon>Eukaryota</taxon>
        <taxon>Fungi</taxon>
        <taxon>Dikarya</taxon>
        <taxon>Basidiomycota</taxon>
        <taxon>Agaricomycotina</taxon>
        <taxon>Agaricomycetes</taxon>
        <taxon>Polyporales</taxon>
        <taxon>Meruliaceae</taxon>
        <taxon>Hermanssonia</taxon>
    </lineage>
</organism>
<accession>A0A2R6P1M5</accession>
<dbReference type="OrthoDB" id="432970at2759"/>
<evidence type="ECO:0000256" key="4">
    <source>
        <dbReference type="PROSITE-ProRule" id="PRU00134"/>
    </source>
</evidence>
<dbReference type="AlphaFoldDB" id="A0A2R6P1M5"/>
<evidence type="ECO:0000256" key="3">
    <source>
        <dbReference type="ARBA" id="ARBA00022833"/>
    </source>
</evidence>
<evidence type="ECO:0000256" key="1">
    <source>
        <dbReference type="ARBA" id="ARBA00022723"/>
    </source>
</evidence>
<dbReference type="InterPro" id="IPR002893">
    <property type="entry name" value="Znf_MYND"/>
</dbReference>
<gene>
    <name evidence="6" type="ORF">PHLCEN_2v5695</name>
</gene>
<reference evidence="6 7" key="1">
    <citation type="submission" date="2018-02" db="EMBL/GenBank/DDBJ databases">
        <title>Genome sequence of the basidiomycete white-rot fungus Phlebia centrifuga.</title>
        <authorList>
            <person name="Granchi Z."/>
            <person name="Peng M."/>
            <person name="de Vries R.P."/>
            <person name="Hilden K."/>
            <person name="Makela M.R."/>
            <person name="Grigoriev I."/>
            <person name="Riley R."/>
        </authorList>
    </citation>
    <scope>NUCLEOTIDE SEQUENCE [LARGE SCALE GENOMIC DNA]</scope>
    <source>
        <strain evidence="6 7">FBCC195</strain>
    </source>
</reference>
<protein>
    <recommendedName>
        <fullName evidence="5">MYND-type domain-containing protein</fullName>
    </recommendedName>
</protein>
<keyword evidence="1" id="KW-0479">Metal-binding</keyword>
<keyword evidence="7" id="KW-1185">Reference proteome</keyword>
<dbReference type="Gene3D" id="6.10.140.2220">
    <property type="match status" value="1"/>
</dbReference>
<dbReference type="Pfam" id="PF01753">
    <property type="entry name" value="zf-MYND"/>
    <property type="match status" value="1"/>
</dbReference>
<keyword evidence="3" id="KW-0862">Zinc</keyword>
<dbReference type="PROSITE" id="PS50865">
    <property type="entry name" value="ZF_MYND_2"/>
    <property type="match status" value="1"/>
</dbReference>
<dbReference type="PROSITE" id="PS01360">
    <property type="entry name" value="ZF_MYND_1"/>
    <property type="match status" value="1"/>
</dbReference>
<dbReference type="GO" id="GO:0000981">
    <property type="term" value="F:DNA-binding transcription factor activity, RNA polymerase II-specific"/>
    <property type="evidence" value="ECO:0007669"/>
    <property type="project" value="TreeGrafter"/>
</dbReference>
<feature type="domain" description="MYND-type" evidence="5">
    <location>
        <begin position="997"/>
        <end position="1037"/>
    </location>
</feature>
<comment type="caution">
    <text evidence="6">The sequence shown here is derived from an EMBL/GenBank/DDBJ whole genome shotgun (WGS) entry which is preliminary data.</text>
</comment>
<dbReference type="PANTHER" id="PTHR10237">
    <property type="entry name" value="DEFORMED EPIDERMAL AUTOREGULATORY FACTOR 1 HOMOLOG SUPPRESSIN"/>
    <property type="match status" value="1"/>
</dbReference>
<dbReference type="SUPFAM" id="SSF144232">
    <property type="entry name" value="HIT/MYND zinc finger-like"/>
    <property type="match status" value="1"/>
</dbReference>
<evidence type="ECO:0000259" key="5">
    <source>
        <dbReference type="PROSITE" id="PS50865"/>
    </source>
</evidence>
<name>A0A2R6P1M5_9APHY</name>